<proteinExistence type="predicted"/>
<accession>A0ACA9S6Y3</accession>
<sequence>ERLAGRVVGEAKGKGVEAQEWVAPDLQYTVLERSLASDAAADGSRICDRITTTFGNGFVHTIGGWIRGQLCCSWDGESNEGESIVKGKRTRFDSPMYFIVMWLEWSSDK</sequence>
<evidence type="ECO:0000313" key="2">
    <source>
        <dbReference type="Proteomes" id="UP000789920"/>
    </source>
</evidence>
<evidence type="ECO:0000313" key="1">
    <source>
        <dbReference type="EMBL" id="CAG8827859.1"/>
    </source>
</evidence>
<dbReference type="EMBL" id="CAJVQC010094524">
    <property type="protein sequence ID" value="CAG8827859.1"/>
    <property type="molecule type" value="Genomic_DNA"/>
</dbReference>
<organism evidence="1 2">
    <name type="scientific">Racocetra persica</name>
    <dbReference type="NCBI Taxonomy" id="160502"/>
    <lineage>
        <taxon>Eukaryota</taxon>
        <taxon>Fungi</taxon>
        <taxon>Fungi incertae sedis</taxon>
        <taxon>Mucoromycota</taxon>
        <taxon>Glomeromycotina</taxon>
        <taxon>Glomeromycetes</taxon>
        <taxon>Diversisporales</taxon>
        <taxon>Gigasporaceae</taxon>
        <taxon>Racocetra</taxon>
    </lineage>
</organism>
<keyword evidence="2" id="KW-1185">Reference proteome</keyword>
<protein>
    <submittedName>
        <fullName evidence="1">18428_t:CDS:1</fullName>
    </submittedName>
</protein>
<dbReference type="Proteomes" id="UP000789920">
    <property type="component" value="Unassembled WGS sequence"/>
</dbReference>
<feature type="non-terminal residue" evidence="1">
    <location>
        <position position="1"/>
    </location>
</feature>
<reference evidence="1" key="1">
    <citation type="submission" date="2021-06" db="EMBL/GenBank/DDBJ databases">
        <authorList>
            <person name="Kallberg Y."/>
            <person name="Tangrot J."/>
            <person name="Rosling A."/>
        </authorList>
    </citation>
    <scope>NUCLEOTIDE SEQUENCE</scope>
    <source>
        <strain evidence="1">MA461A</strain>
    </source>
</reference>
<comment type="caution">
    <text evidence="1">The sequence shown here is derived from an EMBL/GenBank/DDBJ whole genome shotgun (WGS) entry which is preliminary data.</text>
</comment>
<gene>
    <name evidence="1" type="ORF">RPERSI_LOCUS27081</name>
</gene>
<name>A0ACA9S6Y3_9GLOM</name>